<keyword evidence="3" id="KW-1185">Reference proteome</keyword>
<name>A0A087AYQ7_9BIFI</name>
<evidence type="ECO:0000313" key="3">
    <source>
        <dbReference type="Proteomes" id="UP000029067"/>
    </source>
</evidence>
<dbReference type="AlphaFoldDB" id="A0A087AYQ7"/>
<accession>A0A087AYQ7</accession>
<reference evidence="2 3" key="1">
    <citation type="submission" date="2014-03" db="EMBL/GenBank/DDBJ databases">
        <title>Genomics of Bifidobacteria.</title>
        <authorList>
            <person name="Ventura M."/>
            <person name="Milani C."/>
            <person name="Lugli G.A."/>
        </authorList>
    </citation>
    <scope>NUCLEOTIDE SEQUENCE [LARGE SCALE GENOMIC DNA]</scope>
    <source>
        <strain evidence="2 3">LMG 10738</strain>
    </source>
</reference>
<dbReference type="EMBL" id="JGYV01000006">
    <property type="protein sequence ID" value="KFI63907.1"/>
    <property type="molecule type" value="Genomic_DNA"/>
</dbReference>
<evidence type="ECO:0000256" key="1">
    <source>
        <dbReference type="SAM" id="MobiDB-lite"/>
    </source>
</evidence>
<sequence>MGYEGRRHLVAANGTEDRGGQADGRSLRGKFLGVEDRRQGDQDHGEAEREGRVDDAGRLDGQERGAHEEHAHAHDERRDHGLLPRPRTVDAGHAVADGFDDVVVDDLVVVQHAGVEGEHAVVGDRLLREGGRRVEVDSFLGDQVVAAVGDGGVEGAQAACDVREEFRDDRSGADVQVDAAAAVGDGQVQAACAQFVVVQVGAGVEVGRRRRCRRRRCRGRCRWGGGAYTHGLVGPPPLRSLHDDAVMATGIPVWWNTYSRRRLISRRYNA</sequence>
<comment type="caution">
    <text evidence="2">The sequence shown here is derived from an EMBL/GenBank/DDBJ whole genome shotgun (WGS) entry which is preliminary data.</text>
</comment>
<evidence type="ECO:0000313" key="2">
    <source>
        <dbReference type="EMBL" id="KFI63907.1"/>
    </source>
</evidence>
<gene>
    <name evidence="2" type="ORF">BCUN_1519</name>
</gene>
<feature type="region of interest" description="Disordered" evidence="1">
    <location>
        <begin position="1"/>
        <end position="88"/>
    </location>
</feature>
<feature type="compositionally biased region" description="Basic and acidic residues" evidence="1">
    <location>
        <begin position="33"/>
        <end position="88"/>
    </location>
</feature>
<dbReference type="Proteomes" id="UP000029067">
    <property type="component" value="Unassembled WGS sequence"/>
</dbReference>
<proteinExistence type="predicted"/>
<protein>
    <submittedName>
        <fullName evidence="2">Uncharacterized protein</fullName>
    </submittedName>
</protein>
<dbReference type="STRING" id="1688.BCUN_1519"/>
<organism evidence="2 3">
    <name type="scientific">Bifidobacterium cuniculi</name>
    <dbReference type="NCBI Taxonomy" id="1688"/>
    <lineage>
        <taxon>Bacteria</taxon>
        <taxon>Bacillati</taxon>
        <taxon>Actinomycetota</taxon>
        <taxon>Actinomycetes</taxon>
        <taxon>Bifidobacteriales</taxon>
        <taxon>Bifidobacteriaceae</taxon>
        <taxon>Bifidobacterium</taxon>
    </lineage>
</organism>